<comment type="caution">
    <text evidence="1">The sequence shown here is derived from an EMBL/GenBank/DDBJ whole genome shotgun (WGS) entry which is preliminary data.</text>
</comment>
<sequence>MEIVANPYAATDDGCGVTASSIETWKGTRAMFGRFVEVRLGGPQEAQGWAYGRSSAGMQVFPSMTLTDASGRVLALNGVTCGFDGTGPRGAAQILAAEGFFGEAEALRVATTFQEVRLRR</sequence>
<dbReference type="RefSeq" id="WP_048699370.1">
    <property type="nucleotide sequence ID" value="NZ_HG764815.1"/>
</dbReference>
<protein>
    <submittedName>
        <fullName evidence="1">Uncharacterized protein</fullName>
    </submittedName>
</protein>
<dbReference type="OrthoDB" id="2912053at2"/>
<keyword evidence="2" id="KW-1185">Reference proteome</keyword>
<proteinExistence type="predicted"/>
<reference evidence="1 2" key="1">
    <citation type="journal article" date="2013" name="ISME J.">
        <title>A metabolic model for members of the genus Tetrasphaera involved in enhanced biological phosphorus removal.</title>
        <authorList>
            <person name="Kristiansen R."/>
            <person name="Nguyen H.T.T."/>
            <person name="Saunders A.M."/>
            <person name="Nielsen J.L."/>
            <person name="Wimmer R."/>
            <person name="Le V.Q."/>
            <person name="McIlroy S.J."/>
            <person name="Petrovski S."/>
            <person name="Seviour R.J."/>
            <person name="Calteau A."/>
            <person name="Nielsen K.L."/>
            <person name="Nielsen P.H."/>
        </authorList>
    </citation>
    <scope>NUCLEOTIDE SEQUENCE [LARGE SCALE GENOMIC DNA]</scope>
    <source>
        <strain evidence="1 2">Ben110</strain>
    </source>
</reference>
<dbReference type="AlphaFoldDB" id="W6JYB5"/>
<organism evidence="1 2">
    <name type="scientific">Nostocoides australiense Ben110</name>
    <dbReference type="NCBI Taxonomy" id="1193182"/>
    <lineage>
        <taxon>Bacteria</taxon>
        <taxon>Bacillati</taxon>
        <taxon>Actinomycetota</taxon>
        <taxon>Actinomycetes</taxon>
        <taxon>Micrococcales</taxon>
        <taxon>Intrasporangiaceae</taxon>
        <taxon>Nostocoides</taxon>
    </lineage>
</organism>
<accession>W6JYB5</accession>
<name>W6JYB5_9MICO</name>
<dbReference type="Proteomes" id="UP000035763">
    <property type="component" value="Unassembled WGS sequence"/>
</dbReference>
<dbReference type="EMBL" id="CAJA01000244">
    <property type="protein sequence ID" value="CCH73726.1"/>
    <property type="molecule type" value="Genomic_DNA"/>
</dbReference>
<evidence type="ECO:0000313" key="2">
    <source>
        <dbReference type="Proteomes" id="UP000035763"/>
    </source>
</evidence>
<gene>
    <name evidence="1" type="ORF">BN11_3180002</name>
</gene>
<evidence type="ECO:0000313" key="1">
    <source>
        <dbReference type="EMBL" id="CCH73726.1"/>
    </source>
</evidence>